<feature type="compositionally biased region" description="Basic and acidic residues" evidence="1">
    <location>
        <begin position="226"/>
        <end position="247"/>
    </location>
</feature>
<sequence length="276" mass="31066">MYIRHAVEEGGGLKITDMKALVVTATMKCLHSLSRSTVPRRPAPWRGLSLWCVWVGFTERGPSNEPAFYPGWPRGTVCFWDRIRQPGSRSGLGLEAPKKQKWTVVGGREGSWRRRRRARGVVLTRPGSIAAWTGGSGSDAYKPLDRRAGRAPSQRASMKRPPGACPARQRVRGSDMLQPARSGTRGTVIDAGDVSVLVGRYTPRHIAYPGEERRGLQQQRRRRRQRQIDKRGMNGCRRQREADRRQDRRIENAGCRSSVVGRRVAAHSNNNILRVQ</sequence>
<feature type="region of interest" description="Disordered" evidence="1">
    <location>
        <begin position="134"/>
        <end position="186"/>
    </location>
</feature>
<feature type="region of interest" description="Disordered" evidence="1">
    <location>
        <begin position="212"/>
        <end position="247"/>
    </location>
</feature>
<name>A0A9P4TQR3_9PLEO</name>
<keyword evidence="3" id="KW-1185">Reference proteome</keyword>
<reference evidence="3" key="1">
    <citation type="journal article" date="2020" name="Stud. Mycol.">
        <title>101 Dothideomycetes genomes: A test case for predicting lifestyles and emergence of pathogens.</title>
        <authorList>
            <person name="Haridas S."/>
            <person name="Albert R."/>
            <person name="Binder M."/>
            <person name="Bloem J."/>
            <person name="LaButti K."/>
            <person name="Salamov A."/>
            <person name="Andreopoulos B."/>
            <person name="Baker S."/>
            <person name="Barry K."/>
            <person name="Bills G."/>
            <person name="Bluhm B."/>
            <person name="Cannon C."/>
            <person name="Castanera R."/>
            <person name="Culley D."/>
            <person name="Daum C."/>
            <person name="Ezra D."/>
            <person name="Gonzalez J."/>
            <person name="Henrissat B."/>
            <person name="Kuo A."/>
            <person name="Liang C."/>
            <person name="Lipzen A."/>
            <person name="Lutzoni F."/>
            <person name="Magnuson J."/>
            <person name="Mondo S."/>
            <person name="Nolan M."/>
            <person name="Ohm R."/>
            <person name="Pangilinan J."/>
            <person name="Park H.-J."/>
            <person name="Ramirez L."/>
            <person name="Alfaro M."/>
            <person name="Sun H."/>
            <person name="Tritt A."/>
            <person name="Yoshinaga Y."/>
            <person name="Zwiers L.-H."/>
            <person name="Turgeon B."/>
            <person name="Goodwin S."/>
            <person name="Spatafora J."/>
            <person name="Crous P."/>
            <person name="Grigoriev I."/>
        </authorList>
    </citation>
    <scope>NUCLEOTIDE SEQUENCE [LARGE SCALE GENOMIC DNA]</scope>
    <source>
        <strain evidence="3">CBS 304.66</strain>
    </source>
</reference>
<dbReference type="EMBL" id="ML986581">
    <property type="protein sequence ID" value="KAF2269858.1"/>
    <property type="molecule type" value="Genomic_DNA"/>
</dbReference>
<dbReference type="Proteomes" id="UP000800093">
    <property type="component" value="Unassembled WGS sequence"/>
</dbReference>
<evidence type="ECO:0000256" key="1">
    <source>
        <dbReference type="SAM" id="MobiDB-lite"/>
    </source>
</evidence>
<gene>
    <name evidence="2" type="ORF">CC78DRAFT_564536</name>
</gene>
<proteinExistence type="predicted"/>
<organism evidence="2 3">
    <name type="scientific">Lojkania enalia</name>
    <dbReference type="NCBI Taxonomy" id="147567"/>
    <lineage>
        <taxon>Eukaryota</taxon>
        <taxon>Fungi</taxon>
        <taxon>Dikarya</taxon>
        <taxon>Ascomycota</taxon>
        <taxon>Pezizomycotina</taxon>
        <taxon>Dothideomycetes</taxon>
        <taxon>Pleosporomycetidae</taxon>
        <taxon>Pleosporales</taxon>
        <taxon>Pleosporales incertae sedis</taxon>
        <taxon>Lojkania</taxon>
    </lineage>
</organism>
<comment type="caution">
    <text evidence="2">The sequence shown here is derived from an EMBL/GenBank/DDBJ whole genome shotgun (WGS) entry which is preliminary data.</text>
</comment>
<protein>
    <submittedName>
        <fullName evidence="2">Uncharacterized protein</fullName>
    </submittedName>
</protein>
<accession>A0A9P4TQR3</accession>
<evidence type="ECO:0000313" key="3">
    <source>
        <dbReference type="Proteomes" id="UP000800093"/>
    </source>
</evidence>
<evidence type="ECO:0000313" key="2">
    <source>
        <dbReference type="EMBL" id="KAF2269858.1"/>
    </source>
</evidence>
<dbReference type="AlphaFoldDB" id="A0A9P4TQR3"/>